<dbReference type="InterPro" id="IPR000131">
    <property type="entry name" value="ATP_synth_F1_gsu"/>
</dbReference>
<evidence type="ECO:0000313" key="12">
    <source>
        <dbReference type="EMBL" id="MBI5248320.1"/>
    </source>
</evidence>
<dbReference type="PANTHER" id="PTHR11693">
    <property type="entry name" value="ATP SYNTHASE GAMMA CHAIN"/>
    <property type="match status" value="1"/>
</dbReference>
<dbReference type="GO" id="GO:0005886">
    <property type="term" value="C:plasma membrane"/>
    <property type="evidence" value="ECO:0007669"/>
    <property type="project" value="UniProtKB-SubCell"/>
</dbReference>
<evidence type="ECO:0000256" key="6">
    <source>
        <dbReference type="ARBA" id="ARBA00023065"/>
    </source>
</evidence>
<dbReference type="HAMAP" id="MF_00815">
    <property type="entry name" value="ATP_synth_gamma_bact"/>
    <property type="match status" value="1"/>
</dbReference>
<evidence type="ECO:0000256" key="9">
    <source>
        <dbReference type="ARBA" id="ARBA00023310"/>
    </source>
</evidence>
<evidence type="ECO:0000256" key="3">
    <source>
        <dbReference type="ARBA" id="ARBA00007681"/>
    </source>
</evidence>
<name>A0A9D6V093_9BACT</name>
<dbReference type="GO" id="GO:0042777">
    <property type="term" value="P:proton motive force-driven plasma membrane ATP synthesis"/>
    <property type="evidence" value="ECO:0007669"/>
    <property type="project" value="UniProtKB-UniRule"/>
</dbReference>
<evidence type="ECO:0000256" key="11">
    <source>
        <dbReference type="HAMAP-Rule" id="MF_00815"/>
    </source>
</evidence>
<dbReference type="PROSITE" id="PS00153">
    <property type="entry name" value="ATPASE_GAMMA"/>
    <property type="match status" value="1"/>
</dbReference>
<evidence type="ECO:0000256" key="10">
    <source>
        <dbReference type="ARBA" id="ARBA00060385"/>
    </source>
</evidence>
<comment type="subcellular location">
    <subcellularLocation>
        <location evidence="11">Cell membrane</location>
        <topology evidence="11">Peripheral membrane protein</topology>
    </subcellularLocation>
    <subcellularLocation>
        <location evidence="2">Membrane</location>
        <topology evidence="2">Peripheral membrane protein</topology>
    </subcellularLocation>
    <subcellularLocation>
        <location evidence="10">Thylakoid</location>
    </subcellularLocation>
</comment>
<proteinExistence type="inferred from homology"/>
<accession>A0A9D6V093</accession>
<reference evidence="12" key="1">
    <citation type="submission" date="2020-07" db="EMBL/GenBank/DDBJ databases">
        <title>Huge and variable diversity of episymbiotic CPR bacteria and DPANN archaea in groundwater ecosystems.</title>
        <authorList>
            <person name="He C.Y."/>
            <person name="Keren R."/>
            <person name="Whittaker M."/>
            <person name="Farag I.F."/>
            <person name="Doudna J."/>
            <person name="Cate J.H.D."/>
            <person name="Banfield J.F."/>
        </authorList>
    </citation>
    <scope>NUCLEOTIDE SEQUENCE</scope>
    <source>
        <strain evidence="12">NC_groundwater_1664_Pr3_B-0.1um_52_9</strain>
    </source>
</reference>
<dbReference type="Pfam" id="PF00231">
    <property type="entry name" value="ATP-synt"/>
    <property type="match status" value="1"/>
</dbReference>
<sequence>MANLLDIRKRIASVKNTQKITNAMKMVSAARLRRAEEAIKSARPFADKMREVLSSLAARVNPSVHPLLQVREPKKILLVQITADRGLCGAFNTSLNRRAEVFFKEMIGKGLQVGMINVGRKGNDYFRRRNVEIIDKYVNVMGSVSYELAGQVVSSATEKFISGEYDEVYLLYNSFRTAVTQVLTLRKLLPVSAEGEELKRRREYLYEPSEDELLTAILPRYVQVQIYTGLLDSVASEHGARMTAMEAATTNAEEMIHKLTLKLNRLRQESITTELMEIVGGAEALKG</sequence>
<comment type="similarity">
    <text evidence="3 11">Belongs to the ATPase gamma chain family.</text>
</comment>
<keyword evidence="7 11" id="KW-0472">Membrane</keyword>
<protein>
    <recommendedName>
        <fullName evidence="11">ATP synthase gamma chain</fullName>
    </recommendedName>
    <alternativeName>
        <fullName evidence="11">ATP synthase F1 sector gamma subunit</fullName>
    </alternativeName>
    <alternativeName>
        <fullName evidence="11">F-ATPase gamma subunit</fullName>
    </alternativeName>
</protein>
<dbReference type="InterPro" id="IPR035968">
    <property type="entry name" value="ATP_synth_F1_ATPase_gsu"/>
</dbReference>
<evidence type="ECO:0000256" key="7">
    <source>
        <dbReference type="ARBA" id="ARBA00023136"/>
    </source>
</evidence>
<evidence type="ECO:0000313" key="13">
    <source>
        <dbReference type="Proteomes" id="UP000807825"/>
    </source>
</evidence>
<dbReference type="Proteomes" id="UP000807825">
    <property type="component" value="Unassembled WGS sequence"/>
</dbReference>
<keyword evidence="8 11" id="KW-0139">CF(1)</keyword>
<comment type="function">
    <text evidence="1 11">Produces ATP from ADP in the presence of a proton gradient across the membrane. The gamma chain is believed to be important in regulating ATPase activity and the flow of protons through the CF(0) complex.</text>
</comment>
<keyword evidence="4 11" id="KW-0813">Transport</keyword>
<dbReference type="SUPFAM" id="SSF52943">
    <property type="entry name" value="ATP synthase (F1-ATPase), gamma subunit"/>
    <property type="match status" value="1"/>
</dbReference>
<keyword evidence="11" id="KW-1003">Cell membrane</keyword>
<organism evidence="12 13">
    <name type="scientific">Desulfomonile tiedjei</name>
    <dbReference type="NCBI Taxonomy" id="2358"/>
    <lineage>
        <taxon>Bacteria</taxon>
        <taxon>Pseudomonadati</taxon>
        <taxon>Thermodesulfobacteriota</taxon>
        <taxon>Desulfomonilia</taxon>
        <taxon>Desulfomonilales</taxon>
        <taxon>Desulfomonilaceae</taxon>
        <taxon>Desulfomonile</taxon>
    </lineage>
</organism>
<dbReference type="NCBIfam" id="TIGR01146">
    <property type="entry name" value="ATPsyn_F1gamma"/>
    <property type="match status" value="1"/>
</dbReference>
<dbReference type="GO" id="GO:0045259">
    <property type="term" value="C:proton-transporting ATP synthase complex"/>
    <property type="evidence" value="ECO:0007669"/>
    <property type="project" value="UniProtKB-KW"/>
</dbReference>
<evidence type="ECO:0000256" key="5">
    <source>
        <dbReference type="ARBA" id="ARBA00022781"/>
    </source>
</evidence>
<comment type="subunit">
    <text evidence="11">F-type ATPases have 2 components, CF(1) - the catalytic core - and CF(0) - the membrane proton channel. CF(1) has five subunits: alpha(3), beta(3), gamma(1), delta(1), epsilon(1). CF(0) has three main subunits: a, b and c.</text>
</comment>
<dbReference type="EMBL" id="JACRDE010000065">
    <property type="protein sequence ID" value="MBI5248320.1"/>
    <property type="molecule type" value="Genomic_DNA"/>
</dbReference>
<evidence type="ECO:0000256" key="8">
    <source>
        <dbReference type="ARBA" id="ARBA00023196"/>
    </source>
</evidence>
<evidence type="ECO:0000256" key="4">
    <source>
        <dbReference type="ARBA" id="ARBA00022448"/>
    </source>
</evidence>
<comment type="caution">
    <text evidence="12">The sequence shown here is derived from an EMBL/GenBank/DDBJ whole genome shotgun (WGS) entry which is preliminary data.</text>
</comment>
<dbReference type="GO" id="GO:0005524">
    <property type="term" value="F:ATP binding"/>
    <property type="evidence" value="ECO:0007669"/>
    <property type="project" value="UniProtKB-UniRule"/>
</dbReference>
<dbReference type="InterPro" id="IPR023632">
    <property type="entry name" value="ATP_synth_F1_gsu_CS"/>
</dbReference>
<gene>
    <name evidence="11 12" type="primary">atpG</name>
    <name evidence="12" type="ORF">HY912_02395</name>
</gene>
<evidence type="ECO:0000256" key="1">
    <source>
        <dbReference type="ARBA" id="ARBA00003456"/>
    </source>
</evidence>
<dbReference type="Gene3D" id="3.40.1380.10">
    <property type="match status" value="1"/>
</dbReference>
<keyword evidence="9 11" id="KW-0066">ATP synthesis</keyword>
<dbReference type="Gene3D" id="1.10.287.80">
    <property type="entry name" value="ATP synthase, gamma subunit, helix hairpin domain"/>
    <property type="match status" value="2"/>
</dbReference>
<dbReference type="AlphaFoldDB" id="A0A9D6V093"/>
<dbReference type="CDD" id="cd12151">
    <property type="entry name" value="F1-ATPase_gamma"/>
    <property type="match status" value="1"/>
</dbReference>
<keyword evidence="5 11" id="KW-0375">Hydrogen ion transport</keyword>
<dbReference type="FunFam" id="1.10.287.80:FF:000003">
    <property type="entry name" value="ATP synthase gamma chain, chloroplastic"/>
    <property type="match status" value="1"/>
</dbReference>
<dbReference type="PRINTS" id="PR00126">
    <property type="entry name" value="ATPASEGAMMA"/>
</dbReference>
<keyword evidence="6 11" id="KW-0406">Ion transport</keyword>
<dbReference type="GO" id="GO:0046933">
    <property type="term" value="F:proton-transporting ATP synthase activity, rotational mechanism"/>
    <property type="evidence" value="ECO:0007669"/>
    <property type="project" value="UniProtKB-UniRule"/>
</dbReference>
<evidence type="ECO:0000256" key="2">
    <source>
        <dbReference type="ARBA" id="ARBA00004170"/>
    </source>
</evidence>
<dbReference type="GO" id="GO:0009579">
    <property type="term" value="C:thylakoid"/>
    <property type="evidence" value="ECO:0007669"/>
    <property type="project" value="UniProtKB-SubCell"/>
</dbReference>
<dbReference type="PANTHER" id="PTHR11693:SF22">
    <property type="entry name" value="ATP SYNTHASE SUBUNIT GAMMA, MITOCHONDRIAL"/>
    <property type="match status" value="1"/>
</dbReference>